<sequence>MTAERDNENIAVLFDALAPYLDRVVIVGGWAHRLFRQHALAQALPYRPLMTRDTDVAIPSGITADKGNLRDRLLVRGFIEEFLGDDRPPVTHYQLGDDAGFYAEFLTPLSGGEFRRDGTKDVTTSVSGVSAQKLRHLDVLLIAPWSVTLRSTGATMNIIRESCLLHCAEAADQWQANITSARQRRAVHSRHTGTAWWLDRCHVVSRLSVEA</sequence>
<accession>A0A143PIY3</accession>
<evidence type="ECO:0000259" key="1">
    <source>
        <dbReference type="Pfam" id="PF12281"/>
    </source>
</evidence>
<dbReference type="OrthoDB" id="6064973at2"/>
<protein>
    <recommendedName>
        <fullName evidence="1">Nucleotidyltransferase-like domain-containing protein</fullName>
    </recommendedName>
</protein>
<evidence type="ECO:0000313" key="2">
    <source>
        <dbReference type="EMBL" id="AMY08527.1"/>
    </source>
</evidence>
<feature type="domain" description="Nucleotidyltransferase-like" evidence="1">
    <location>
        <begin position="15"/>
        <end position="160"/>
    </location>
</feature>
<dbReference type="AlphaFoldDB" id="A0A143PIY3"/>
<dbReference type="KEGG" id="abac:LuPra_01728"/>
<name>A0A143PIY3_LUTPR</name>
<reference evidence="3" key="2">
    <citation type="submission" date="2016-04" db="EMBL/GenBank/DDBJ databases">
        <title>First Complete Genome Sequence of a Subdivision 6 Acidobacterium.</title>
        <authorList>
            <person name="Huang S."/>
            <person name="Vieira S."/>
            <person name="Bunk B."/>
            <person name="Riedel T."/>
            <person name="Sproeer C."/>
            <person name="Overmann J."/>
        </authorList>
    </citation>
    <scope>NUCLEOTIDE SEQUENCE [LARGE SCALE GENOMIC DNA]</scope>
    <source>
        <strain evidence="3">DSM 100886 HEG_-6_39</strain>
    </source>
</reference>
<dbReference type="PATRIC" id="fig|1813736.3.peg.1806"/>
<evidence type="ECO:0000313" key="3">
    <source>
        <dbReference type="Proteomes" id="UP000076079"/>
    </source>
</evidence>
<dbReference type="EMBL" id="CP015136">
    <property type="protein sequence ID" value="AMY08527.1"/>
    <property type="molecule type" value="Genomic_DNA"/>
</dbReference>
<organism evidence="2 3">
    <name type="scientific">Luteitalea pratensis</name>
    <dbReference type="NCBI Taxonomy" id="1855912"/>
    <lineage>
        <taxon>Bacteria</taxon>
        <taxon>Pseudomonadati</taxon>
        <taxon>Acidobacteriota</taxon>
        <taxon>Vicinamibacteria</taxon>
        <taxon>Vicinamibacterales</taxon>
        <taxon>Vicinamibacteraceae</taxon>
        <taxon>Luteitalea</taxon>
    </lineage>
</organism>
<dbReference type="Pfam" id="PF12281">
    <property type="entry name" value="NTP_transf_8"/>
    <property type="match status" value="1"/>
</dbReference>
<reference evidence="2 3" key="1">
    <citation type="journal article" date="2016" name="Genome Announc.">
        <title>First Complete Genome Sequence of a Subdivision 6 Acidobacterium Strain.</title>
        <authorList>
            <person name="Huang S."/>
            <person name="Vieira S."/>
            <person name="Bunk B."/>
            <person name="Riedel T."/>
            <person name="Sproer C."/>
            <person name="Overmann J."/>
        </authorList>
    </citation>
    <scope>NUCLEOTIDE SEQUENCE [LARGE SCALE GENOMIC DNA]</scope>
    <source>
        <strain evidence="3">DSM 100886 HEG_-6_39</strain>
    </source>
</reference>
<gene>
    <name evidence="2" type="ORF">LuPra_01728</name>
</gene>
<dbReference type="Proteomes" id="UP000076079">
    <property type="component" value="Chromosome"/>
</dbReference>
<dbReference type="InterPro" id="IPR058575">
    <property type="entry name" value="NTP_transf_8_dom"/>
</dbReference>
<dbReference type="RefSeq" id="WP_110170363.1">
    <property type="nucleotide sequence ID" value="NZ_CP015136.1"/>
</dbReference>
<keyword evidence="3" id="KW-1185">Reference proteome</keyword>
<proteinExistence type="predicted"/>